<reference evidence="1" key="1">
    <citation type="submission" date="2020-06" db="EMBL/GenBank/DDBJ databases">
        <title>A novel thermopfilic bacterium from Erzurum, Turkey.</title>
        <authorList>
            <person name="Adiguzel A."/>
            <person name="Ay H."/>
            <person name="Baltaci M.O."/>
        </authorList>
    </citation>
    <scope>NUCLEOTIDE SEQUENCE</scope>
    <source>
        <strain evidence="1">P2</strain>
    </source>
</reference>
<proteinExistence type="predicted"/>
<dbReference type="Proteomes" id="UP000625804">
    <property type="component" value="Unassembled WGS sequence"/>
</dbReference>
<gene>
    <name evidence="1" type="ORF">HR057_03170</name>
</gene>
<dbReference type="EMBL" id="JABTTE010000002">
    <property type="protein sequence ID" value="NSL50763.1"/>
    <property type="molecule type" value="Genomic_DNA"/>
</dbReference>
<protein>
    <submittedName>
        <fullName evidence="1">DUF177 domain-containing protein</fullName>
    </submittedName>
</protein>
<dbReference type="AlphaFoldDB" id="A0A8J8GE73"/>
<dbReference type="InterPro" id="IPR003772">
    <property type="entry name" value="YceD"/>
</dbReference>
<name>A0A8J8GE73_9BACI</name>
<comment type="caution">
    <text evidence="1">The sequence shown here is derived from an EMBL/GenBank/DDBJ whole genome shotgun (WGS) entry which is preliminary data.</text>
</comment>
<accession>A0A8J8GE73</accession>
<organism evidence="1 2">
    <name type="scientific">Calidifontibacillus erzurumensis</name>
    <dbReference type="NCBI Taxonomy" id="2741433"/>
    <lineage>
        <taxon>Bacteria</taxon>
        <taxon>Bacillati</taxon>
        <taxon>Bacillota</taxon>
        <taxon>Bacilli</taxon>
        <taxon>Bacillales</taxon>
        <taxon>Bacillaceae</taxon>
        <taxon>Calidifontibacillus/Schinkia group</taxon>
        <taxon>Calidifontibacillus</taxon>
    </lineage>
</organism>
<evidence type="ECO:0000313" key="1">
    <source>
        <dbReference type="EMBL" id="NSL50763.1"/>
    </source>
</evidence>
<dbReference type="RefSeq" id="WP_173729950.1">
    <property type="nucleotide sequence ID" value="NZ_JABTTE010000002.1"/>
</dbReference>
<dbReference type="Pfam" id="PF02620">
    <property type="entry name" value="YceD"/>
    <property type="match status" value="1"/>
</dbReference>
<evidence type="ECO:0000313" key="2">
    <source>
        <dbReference type="Proteomes" id="UP000625804"/>
    </source>
</evidence>
<sequence>MKWYLNQLQQYRNKGQMIVDEIVDVSELTGISEIRKISPVQVKGHGDFVANKIVFTLTIEGTMVLPCSRTLKDVPYSFSIDTKETYLLSDEDYCDHDEENIHHIKGEVLDLFPMIKENILLEIPIQIFCDDASLEGGAPQSGEGWELITEEAKKDRIDPRLAALKDFFKENKEND</sequence>
<keyword evidence="2" id="KW-1185">Reference proteome</keyword>